<dbReference type="PANTHER" id="PTHR42713:SF3">
    <property type="entry name" value="TRANSCRIPTIONAL REGULATORY PROTEIN HPTR"/>
    <property type="match status" value="1"/>
</dbReference>
<sequence length="537" mass="61837">MYKLLIVDDEEPLKEAIKLLGDWEKHLISQIIEAENGKEGLKAVREHRPDIVIVDMRMPELEGPEFLQYAETECPELISIVVSGYNDFKYMRQAVKSNTIDYLQKPVMEPELNQALATAVARLDERRKKKVVSTEQNMAINMSLPMLKQHTYYSLIKKNFNPQIVKARMAYFNPGYEQMNWQMALLRILNLNTIAASRFNREMDLLHFAVTNIMNEPNERGTVCFSFANPQKPNEIMIVLSLNGHCSEAQVTSIIKGLIKRLNELIGVVAIAAIGSVCTDVFALGESYRVSEQIMDTVNIWNRKESVFARPSEKEKTKIYTLAAKTQLLRHAFERESAEFCRSVIKDFIKPIDDYGYLGLGNANRIKDELELLLHDIALESGVPSESLLRIAGETVEFKDAMEFESSLLQIADSIGKLIAMSSQLNKAFDINELKIYIDRYYFQDIKIKTFTDKYFLSREYLMKLFKKEIGFGIYEYVQKVRMEKAKELLSDPTLKIQSIAELLGYSNSHYFSKAFKNYYRLSPSEHRALQAEHRAE</sequence>
<dbReference type="PRINTS" id="PR00032">
    <property type="entry name" value="HTHARAC"/>
</dbReference>
<dbReference type="Gene3D" id="3.40.50.2300">
    <property type="match status" value="1"/>
</dbReference>
<dbReference type="Pfam" id="PF00072">
    <property type="entry name" value="Response_reg"/>
    <property type="match status" value="1"/>
</dbReference>
<feature type="domain" description="Response regulatory" evidence="10">
    <location>
        <begin position="3"/>
        <end position="120"/>
    </location>
</feature>
<dbReference type="GO" id="GO:0003700">
    <property type="term" value="F:DNA-binding transcription factor activity"/>
    <property type="evidence" value="ECO:0007669"/>
    <property type="project" value="InterPro"/>
</dbReference>
<dbReference type="InterPro" id="IPR001789">
    <property type="entry name" value="Sig_transdc_resp-reg_receiver"/>
</dbReference>
<dbReference type="PANTHER" id="PTHR42713">
    <property type="entry name" value="HISTIDINE KINASE-RELATED"/>
    <property type="match status" value="1"/>
</dbReference>
<evidence type="ECO:0000256" key="8">
    <source>
        <dbReference type="PROSITE-ProRule" id="PRU00169"/>
    </source>
</evidence>
<evidence type="ECO:0000313" key="12">
    <source>
        <dbReference type="Proteomes" id="UP000316330"/>
    </source>
</evidence>
<feature type="modified residue" description="4-aspartylphosphate" evidence="8">
    <location>
        <position position="55"/>
    </location>
</feature>
<dbReference type="CDD" id="cd17536">
    <property type="entry name" value="REC_YesN-like"/>
    <property type="match status" value="1"/>
</dbReference>
<dbReference type="InterPro" id="IPR009057">
    <property type="entry name" value="Homeodomain-like_sf"/>
</dbReference>
<dbReference type="GO" id="GO:0043565">
    <property type="term" value="F:sequence-specific DNA binding"/>
    <property type="evidence" value="ECO:0007669"/>
    <property type="project" value="InterPro"/>
</dbReference>
<evidence type="ECO:0000256" key="3">
    <source>
        <dbReference type="ARBA" id="ARBA00022553"/>
    </source>
</evidence>
<keyword evidence="2" id="KW-0963">Cytoplasm</keyword>
<evidence type="ECO:0000313" key="11">
    <source>
        <dbReference type="EMBL" id="TVY04263.1"/>
    </source>
</evidence>
<dbReference type="Gene3D" id="1.10.10.60">
    <property type="entry name" value="Homeodomain-like"/>
    <property type="match status" value="2"/>
</dbReference>
<keyword evidence="7" id="KW-0804">Transcription</keyword>
<dbReference type="PROSITE" id="PS00041">
    <property type="entry name" value="HTH_ARAC_FAMILY_1"/>
    <property type="match status" value="1"/>
</dbReference>
<dbReference type="Pfam" id="PF12833">
    <property type="entry name" value="HTH_18"/>
    <property type="match status" value="1"/>
</dbReference>
<protein>
    <submittedName>
        <fullName evidence="11">Response regulator</fullName>
    </submittedName>
</protein>
<evidence type="ECO:0000256" key="7">
    <source>
        <dbReference type="ARBA" id="ARBA00023163"/>
    </source>
</evidence>
<proteinExistence type="predicted"/>
<evidence type="ECO:0000256" key="1">
    <source>
        <dbReference type="ARBA" id="ARBA00004496"/>
    </source>
</evidence>
<keyword evidence="3 8" id="KW-0597">Phosphoprotein</keyword>
<comment type="subcellular location">
    <subcellularLocation>
        <location evidence="1">Cytoplasm</location>
    </subcellularLocation>
</comment>
<dbReference type="InterPro" id="IPR051552">
    <property type="entry name" value="HptR"/>
</dbReference>
<dbReference type="Proteomes" id="UP000316330">
    <property type="component" value="Unassembled WGS sequence"/>
</dbReference>
<dbReference type="SMART" id="SM00342">
    <property type="entry name" value="HTH_ARAC"/>
    <property type="match status" value="1"/>
</dbReference>
<dbReference type="InterPro" id="IPR020449">
    <property type="entry name" value="Tscrpt_reg_AraC-type_HTH"/>
</dbReference>
<evidence type="ECO:0000259" key="10">
    <source>
        <dbReference type="PROSITE" id="PS50110"/>
    </source>
</evidence>
<keyword evidence="12" id="KW-1185">Reference proteome</keyword>
<dbReference type="OrthoDB" id="159632at2"/>
<accession>A0A559JWJ8</accession>
<dbReference type="PROSITE" id="PS50110">
    <property type="entry name" value="RESPONSE_REGULATORY"/>
    <property type="match status" value="1"/>
</dbReference>
<keyword evidence="4" id="KW-0902">Two-component regulatory system</keyword>
<organism evidence="11 12">
    <name type="scientific">Cohnella terricola</name>
    <dbReference type="NCBI Taxonomy" id="1289167"/>
    <lineage>
        <taxon>Bacteria</taxon>
        <taxon>Bacillati</taxon>
        <taxon>Bacillota</taxon>
        <taxon>Bacilli</taxon>
        <taxon>Bacillales</taxon>
        <taxon>Paenibacillaceae</taxon>
        <taxon>Cohnella</taxon>
    </lineage>
</organism>
<evidence type="ECO:0000256" key="4">
    <source>
        <dbReference type="ARBA" id="ARBA00023012"/>
    </source>
</evidence>
<reference evidence="11 12" key="1">
    <citation type="submission" date="2019-07" db="EMBL/GenBank/DDBJ databases">
        <authorList>
            <person name="Kim J."/>
        </authorList>
    </citation>
    <scope>NUCLEOTIDE SEQUENCE [LARGE SCALE GENOMIC DNA]</scope>
    <source>
        <strain evidence="11 12">G13</strain>
    </source>
</reference>
<dbReference type="SUPFAM" id="SSF52172">
    <property type="entry name" value="CheY-like"/>
    <property type="match status" value="1"/>
</dbReference>
<comment type="caution">
    <text evidence="11">The sequence shown here is derived from an EMBL/GenBank/DDBJ whole genome shotgun (WGS) entry which is preliminary data.</text>
</comment>
<dbReference type="InterPro" id="IPR018060">
    <property type="entry name" value="HTH_AraC"/>
</dbReference>
<evidence type="ECO:0000256" key="6">
    <source>
        <dbReference type="ARBA" id="ARBA00023125"/>
    </source>
</evidence>
<dbReference type="AlphaFoldDB" id="A0A559JWJ8"/>
<keyword evidence="6" id="KW-0238">DNA-binding</keyword>
<dbReference type="GO" id="GO:0005737">
    <property type="term" value="C:cytoplasm"/>
    <property type="evidence" value="ECO:0007669"/>
    <property type="project" value="UniProtKB-SubCell"/>
</dbReference>
<dbReference type="SMART" id="SM00448">
    <property type="entry name" value="REC"/>
    <property type="match status" value="1"/>
</dbReference>
<dbReference type="RefSeq" id="WP_144697603.1">
    <property type="nucleotide sequence ID" value="NZ_VNJJ01000001.1"/>
</dbReference>
<dbReference type="InterPro" id="IPR018062">
    <property type="entry name" value="HTH_AraC-typ_CS"/>
</dbReference>
<dbReference type="InterPro" id="IPR011006">
    <property type="entry name" value="CheY-like_superfamily"/>
</dbReference>
<dbReference type="SUPFAM" id="SSF46689">
    <property type="entry name" value="Homeodomain-like"/>
    <property type="match status" value="1"/>
</dbReference>
<feature type="domain" description="HTH araC/xylS-type" evidence="9">
    <location>
        <begin position="432"/>
        <end position="530"/>
    </location>
</feature>
<dbReference type="EMBL" id="VNJJ01000001">
    <property type="protein sequence ID" value="TVY04263.1"/>
    <property type="molecule type" value="Genomic_DNA"/>
</dbReference>
<dbReference type="GO" id="GO:0000160">
    <property type="term" value="P:phosphorelay signal transduction system"/>
    <property type="evidence" value="ECO:0007669"/>
    <property type="project" value="UniProtKB-KW"/>
</dbReference>
<evidence type="ECO:0000256" key="5">
    <source>
        <dbReference type="ARBA" id="ARBA00023015"/>
    </source>
</evidence>
<gene>
    <name evidence="11" type="ORF">FPZ45_01315</name>
</gene>
<name>A0A559JWJ8_9BACL</name>
<evidence type="ECO:0000256" key="2">
    <source>
        <dbReference type="ARBA" id="ARBA00022490"/>
    </source>
</evidence>
<dbReference type="PROSITE" id="PS01124">
    <property type="entry name" value="HTH_ARAC_FAMILY_2"/>
    <property type="match status" value="1"/>
</dbReference>
<evidence type="ECO:0000259" key="9">
    <source>
        <dbReference type="PROSITE" id="PS01124"/>
    </source>
</evidence>
<keyword evidence="5" id="KW-0805">Transcription regulation</keyword>